<dbReference type="Pfam" id="PF00374">
    <property type="entry name" value="NiFeSe_Hases"/>
    <property type="match status" value="1"/>
</dbReference>
<feature type="binding site" evidence="2">
    <location>
        <position position="72"/>
    </location>
    <ligand>
        <name>Fe cation</name>
        <dbReference type="ChEBI" id="CHEBI:24875"/>
    </ligand>
</feature>
<feature type="binding site" evidence="2">
    <location>
        <position position="374"/>
    </location>
    <ligand>
        <name>Ni(2+)</name>
        <dbReference type="ChEBI" id="CHEBI:49786"/>
    </ligand>
</feature>
<dbReference type="OrthoDB" id="43567at2157"/>
<evidence type="ECO:0000313" key="4">
    <source>
        <dbReference type="EMBL" id="AIF68672.1"/>
    </source>
</evidence>
<dbReference type="AlphaFoldDB" id="A0A075LRW3"/>
<proteinExistence type="predicted"/>
<keyword evidence="2" id="KW-0408">Iron</keyword>
<dbReference type="GO" id="GO:0048038">
    <property type="term" value="F:quinone binding"/>
    <property type="evidence" value="ECO:0007669"/>
    <property type="project" value="InterPro"/>
</dbReference>
<keyword evidence="5" id="KW-1185">Reference proteome</keyword>
<reference evidence="5" key="1">
    <citation type="submission" date="2013-06" db="EMBL/GenBank/DDBJ databases">
        <title>Complete Genome Sequence of Hyperthermophilic Palaeococcus pacificus DY20341T, Isolated from a Deep-Sea Hydrothermal Sediments.</title>
        <authorList>
            <person name="Zeng X."/>
            <person name="Shao Z."/>
        </authorList>
    </citation>
    <scope>NUCLEOTIDE SEQUENCE [LARGE SCALE GENOMIC DNA]</scope>
    <source>
        <strain evidence="5">DY20341</strain>
    </source>
</reference>
<keyword evidence="2" id="KW-0479">Metal-binding</keyword>
<organism evidence="4 5">
    <name type="scientific">Palaeococcus pacificus DY20341</name>
    <dbReference type="NCBI Taxonomy" id="1343739"/>
    <lineage>
        <taxon>Archaea</taxon>
        <taxon>Methanobacteriati</taxon>
        <taxon>Methanobacteriota</taxon>
        <taxon>Thermococci</taxon>
        <taxon>Thermococcales</taxon>
        <taxon>Thermococcaceae</taxon>
        <taxon>Palaeococcus</taxon>
    </lineage>
</organism>
<evidence type="ECO:0000313" key="5">
    <source>
        <dbReference type="Proteomes" id="UP000027981"/>
    </source>
</evidence>
<feature type="binding site" evidence="2">
    <location>
        <position position="50"/>
    </location>
    <ligand>
        <name>Mg(2+)</name>
        <dbReference type="ChEBI" id="CHEBI:18420"/>
    </ligand>
</feature>
<comment type="cofactor">
    <cofactor evidence="2">
        <name>Fe cation</name>
        <dbReference type="ChEBI" id="CHEBI:24875"/>
    </cofactor>
</comment>
<dbReference type="InterPro" id="IPR052197">
    <property type="entry name" value="ComplexI_49kDa-like"/>
</dbReference>
<evidence type="ECO:0000256" key="1">
    <source>
        <dbReference type="ARBA" id="ARBA00023002"/>
    </source>
</evidence>
<comment type="cofactor">
    <cofactor evidence="2">
        <name>Ni(2+)</name>
        <dbReference type="ChEBI" id="CHEBI:49786"/>
    </cofactor>
</comment>
<dbReference type="Gene3D" id="1.10.645.10">
    <property type="entry name" value="Cytochrome-c3 Hydrogenase, chain B"/>
    <property type="match status" value="1"/>
</dbReference>
<dbReference type="STRING" id="1343739.PAP_01150"/>
<dbReference type="PANTHER" id="PTHR43485:SF1">
    <property type="entry name" value="FORMATE HYDROGENLYASE SUBUNIT 5-RELATED"/>
    <property type="match status" value="1"/>
</dbReference>
<evidence type="ECO:0000259" key="3">
    <source>
        <dbReference type="Pfam" id="PF00346"/>
    </source>
</evidence>
<keyword evidence="1" id="KW-0560">Oxidoreductase</keyword>
<name>A0A075LRW3_9EURY</name>
<gene>
    <name evidence="4" type="ORF">PAP_01150</name>
</gene>
<dbReference type="EMBL" id="CP006019">
    <property type="protein sequence ID" value="AIF68672.1"/>
    <property type="molecule type" value="Genomic_DNA"/>
</dbReference>
<feature type="binding site" evidence="2">
    <location>
        <position position="377"/>
    </location>
    <ligand>
        <name>Fe cation</name>
        <dbReference type="ChEBI" id="CHEBI:24875"/>
    </ligand>
</feature>
<reference evidence="4 5" key="2">
    <citation type="journal article" date="2015" name="Genome Announc.">
        <title>Complete Genome Sequence of Hyperthermophilic Piezophilic Archaeon Palaeococcus pacificus DY20341T, Isolated from Deep-Sea Hydrothermal Sediments.</title>
        <authorList>
            <person name="Zeng X."/>
            <person name="Jebbar M."/>
            <person name="Shao Z."/>
        </authorList>
    </citation>
    <scope>NUCLEOTIDE SEQUENCE [LARGE SCALE GENOMIC DNA]</scope>
    <source>
        <strain evidence="4 5">DY20341</strain>
    </source>
</reference>
<feature type="domain" description="NADH-quinone oxidoreductase subunit D" evidence="3">
    <location>
        <begin position="123"/>
        <end position="380"/>
    </location>
</feature>
<feature type="binding site" evidence="2">
    <location>
        <position position="69"/>
    </location>
    <ligand>
        <name>Ni(2+)</name>
        <dbReference type="ChEBI" id="CHEBI:49786"/>
    </ligand>
</feature>
<protein>
    <submittedName>
        <fullName evidence="4">Hydrogenase</fullName>
    </submittedName>
</protein>
<dbReference type="InterPro" id="IPR001135">
    <property type="entry name" value="NADH_Q_OxRdtase_suD"/>
</dbReference>
<keyword evidence="2" id="KW-0460">Magnesium</keyword>
<dbReference type="PROSITE" id="PS00507">
    <property type="entry name" value="NI_HGENASE_L_1"/>
    <property type="match status" value="1"/>
</dbReference>
<dbReference type="PANTHER" id="PTHR43485">
    <property type="entry name" value="HYDROGENASE-4 COMPONENT G"/>
    <property type="match status" value="1"/>
</dbReference>
<dbReference type="InterPro" id="IPR001501">
    <property type="entry name" value="Ni-dep_hyd_lsu"/>
</dbReference>
<dbReference type="RefSeq" id="WP_048164199.1">
    <property type="nucleotide sequence ID" value="NZ_CP006019.1"/>
</dbReference>
<dbReference type="InterPro" id="IPR029014">
    <property type="entry name" value="NiFe-Hase_large"/>
</dbReference>
<dbReference type="eggNOG" id="arCOG01547">
    <property type="taxonomic scope" value="Archaea"/>
</dbReference>
<dbReference type="GO" id="GO:0016651">
    <property type="term" value="F:oxidoreductase activity, acting on NAD(P)H"/>
    <property type="evidence" value="ECO:0007669"/>
    <property type="project" value="InterPro"/>
</dbReference>
<dbReference type="InterPro" id="IPR018194">
    <property type="entry name" value="Ni-dep_hyd_lsu_Ni_BS"/>
</dbReference>
<sequence>MNNRIEYWVKIPIGPIHPALEEPEKFIITLDGERIINVDVKLGYNLRGLEWIAMRRNYIQLMYLAERICGICSFSHNHTYTRAVEEMAGIEVPERAEYIRVIVGELERIHSHLLNLGVVGHAIGYDTVLHLSWLAREKVMDILEAIGGNRVNYAMNTIGGVRRDIEEKHKRAILDMIAYYKNEIMPKIEEIFLYDPTVEARLRDAGVIPKRIAIEYSAQGPTARGSGIKKDVRYNEKLGVYPDLGVKPITPKEFTGVIKGDVFDRMVVRVGELWQSMELIERAFDQMPEGKIKAFVKDNVALVKLKKADGEGIGRYEAPRGEVIHYVRANPGKDIPSKWKAREPTFPNLFAVARALVGEQLADVPVAIASIDPCLSCTDRVAVIDARTGKRKILMEKDLLRASIEKTREINPKVSAKPEVVGIGCPRGDLL</sequence>
<accession>A0A075LRW3</accession>
<dbReference type="GO" id="GO:0008901">
    <property type="term" value="F:ferredoxin hydrogenase activity"/>
    <property type="evidence" value="ECO:0007669"/>
    <property type="project" value="InterPro"/>
</dbReference>
<dbReference type="GO" id="GO:0051287">
    <property type="term" value="F:NAD binding"/>
    <property type="evidence" value="ECO:0007669"/>
    <property type="project" value="InterPro"/>
</dbReference>
<dbReference type="HOGENOM" id="CLU_015134_1_2_2"/>
<dbReference type="SUPFAM" id="SSF56762">
    <property type="entry name" value="HydB/Nqo4-like"/>
    <property type="match status" value="1"/>
</dbReference>
<dbReference type="GeneID" id="24841364"/>
<evidence type="ECO:0000256" key="2">
    <source>
        <dbReference type="PIRSR" id="PIRSR601501-1"/>
    </source>
</evidence>
<feature type="binding site" evidence="2">
    <location>
        <position position="72"/>
    </location>
    <ligand>
        <name>Ni(2+)</name>
        <dbReference type="ChEBI" id="CHEBI:49786"/>
    </ligand>
</feature>
<dbReference type="Proteomes" id="UP000027981">
    <property type="component" value="Chromosome"/>
</dbReference>
<dbReference type="KEGG" id="ppac:PAP_01150"/>
<dbReference type="GO" id="GO:0016151">
    <property type="term" value="F:nickel cation binding"/>
    <property type="evidence" value="ECO:0007669"/>
    <property type="project" value="InterPro"/>
</dbReference>
<dbReference type="Pfam" id="PF00346">
    <property type="entry name" value="Complex1_49kDa"/>
    <property type="match status" value="1"/>
</dbReference>
<keyword evidence="2" id="KW-0533">Nickel</keyword>